<dbReference type="Proteomes" id="UP000239724">
    <property type="component" value="Unassembled WGS sequence"/>
</dbReference>
<dbReference type="EMBL" id="NHRY01000241">
    <property type="protein sequence ID" value="PPQ28558.1"/>
    <property type="molecule type" value="Genomic_DNA"/>
</dbReference>
<dbReference type="AlphaFoldDB" id="A0A2S6N1U5"/>
<dbReference type="RefSeq" id="WP_104521345.1">
    <property type="nucleotide sequence ID" value="NZ_NHRY01000241.1"/>
</dbReference>
<proteinExistence type="predicted"/>
<gene>
    <name evidence="1" type="ORF">CCS01_23955</name>
</gene>
<accession>A0A2S6N1U5</accession>
<reference evidence="1 2" key="1">
    <citation type="journal article" date="2018" name="Arch. Microbiol.">
        <title>New insights into the metabolic potential of the phototrophic purple bacterium Rhodopila globiformis DSM 161(T) from its draft genome sequence and evidence for a vanadium-dependent nitrogenase.</title>
        <authorList>
            <person name="Imhoff J.F."/>
            <person name="Rahn T."/>
            <person name="Kunzel S."/>
            <person name="Neulinger S.C."/>
        </authorList>
    </citation>
    <scope>NUCLEOTIDE SEQUENCE [LARGE SCALE GENOMIC DNA]</scope>
    <source>
        <strain evidence="1 2">DSM 161</strain>
    </source>
</reference>
<sequence length="143" mass="14955">MTKTTELVLTTNPDLTNEFTLAHAKSTGAGPDYLQLTSLSFASTTTGTGPATTFALEADTANQGFLNRIVQDTAGASKPPLYIDEYAVSATKGVQHLTLEGTYTLLDSTLTAFQQSGARSVLDITPARYEFTAAGGVTHGSTS</sequence>
<name>A0A2S6N1U5_RHOGL</name>
<evidence type="ECO:0000313" key="1">
    <source>
        <dbReference type="EMBL" id="PPQ28558.1"/>
    </source>
</evidence>
<keyword evidence="2" id="KW-1185">Reference proteome</keyword>
<organism evidence="1 2">
    <name type="scientific">Rhodopila globiformis</name>
    <name type="common">Rhodopseudomonas globiformis</name>
    <dbReference type="NCBI Taxonomy" id="1071"/>
    <lineage>
        <taxon>Bacteria</taxon>
        <taxon>Pseudomonadati</taxon>
        <taxon>Pseudomonadota</taxon>
        <taxon>Alphaproteobacteria</taxon>
        <taxon>Acetobacterales</taxon>
        <taxon>Acetobacteraceae</taxon>
        <taxon>Rhodopila</taxon>
    </lineage>
</organism>
<protein>
    <submittedName>
        <fullName evidence="1">Uncharacterized protein</fullName>
    </submittedName>
</protein>
<comment type="caution">
    <text evidence="1">The sequence shown here is derived from an EMBL/GenBank/DDBJ whole genome shotgun (WGS) entry which is preliminary data.</text>
</comment>
<evidence type="ECO:0000313" key="2">
    <source>
        <dbReference type="Proteomes" id="UP000239724"/>
    </source>
</evidence>